<accession>A0ABN0CEW3</accession>
<feature type="signal peptide" evidence="2">
    <location>
        <begin position="1"/>
        <end position="21"/>
    </location>
</feature>
<dbReference type="InterPro" id="IPR046254">
    <property type="entry name" value="DUF6287"/>
</dbReference>
<sequence>MKKKLLSFVLLSSLLPLVACQKLPTSQSKTKNSTSTTSQVKESQNETPSTSSSASKKADNEKLYASVLDMYRPIIVNKSVSSVPSSLATDEAYATNIIFDAVNAGETIQYSFADINKDGKDELLIGSPERVHAIYYLNNTDQPVFAISAGTYAKGGYLSDMKIYSDGTIYCQQFQRMRPEAKAETYEIKNGAFNQIQSVDFSMANTKDGTSLVGLSDASLFELGQESWKDFSDSNDSQTTTNEAKNDSSSKESSSSKSDAKQSGMDINAIQKGDFSSIAGTWKNGRGDTLTFDNNGLVSDKEKVATEYAKFTDGYLTASTGPKSGVGPGGAAMAFLPIGVSLTSAVTSSNDNVDDQSDKNKDRIWTGQSLIGTTDDSYFYYDDSYFYYDDSYFYYKVN</sequence>
<reference evidence="4 5" key="1">
    <citation type="submission" date="2011-01" db="EMBL/GenBank/DDBJ databases">
        <authorList>
            <person name="Muzny D."/>
            <person name="Qin X."/>
            <person name="Buhay C."/>
            <person name="Dugan-Rocha S."/>
            <person name="Ding Y."/>
            <person name="Chen G."/>
            <person name="Hawes A."/>
            <person name="Holder M."/>
            <person name="Jhangiani S."/>
            <person name="Johnson A."/>
            <person name="Khan Z."/>
            <person name="Li Z."/>
            <person name="Liu W."/>
            <person name="Liu X."/>
            <person name="Perez L."/>
            <person name="Shen H."/>
            <person name="Wang Q."/>
            <person name="Watt J."/>
            <person name="Xi L."/>
            <person name="Xin Y."/>
            <person name="Zhou J."/>
            <person name="Deng J."/>
            <person name="Jiang H."/>
            <person name="Liu Y."/>
            <person name="Qu J."/>
            <person name="Song X.-Z."/>
            <person name="Zhang L."/>
            <person name="Villasana D."/>
            <person name="Johnson A."/>
            <person name="Liu J."/>
            <person name="Liyanage D."/>
            <person name="Lorensuhewa L."/>
            <person name="Robinson T."/>
            <person name="Song A."/>
            <person name="Song B.-B."/>
            <person name="Dinh H."/>
            <person name="Thornton R."/>
            <person name="Coyle M."/>
            <person name="Francisco L."/>
            <person name="Jackson L."/>
            <person name="Javaid M."/>
            <person name="Korchina V."/>
            <person name="Kovar C."/>
            <person name="Mata R."/>
            <person name="Mathew T."/>
            <person name="Ngo R."/>
            <person name="Nguyen L."/>
            <person name="Nguyen N."/>
            <person name="Okwuonu G."/>
            <person name="Ongeri F."/>
            <person name="Pham C."/>
            <person name="Simmons D."/>
            <person name="Wilczek-Boney K."/>
            <person name="Hale W."/>
            <person name="Jakkamsetti A."/>
            <person name="Pham P."/>
            <person name="Ruth R."/>
            <person name="San Lucas F."/>
            <person name="Warren J."/>
            <person name="Zhang J."/>
            <person name="Zhao Z."/>
            <person name="Zhou C."/>
            <person name="Zhu D."/>
            <person name="Lee S."/>
            <person name="Bess C."/>
            <person name="Blankenburg K."/>
            <person name="Forbes L."/>
            <person name="Fu Q."/>
            <person name="Gubbala S."/>
            <person name="Hirani K."/>
            <person name="Jayaseelan J.C."/>
            <person name="Lara F."/>
            <person name="Munidasa M."/>
            <person name="Palculict T."/>
            <person name="Patil S."/>
            <person name="Pu L.-L."/>
            <person name="Saada N."/>
            <person name="Tang L."/>
            <person name="Weissenberger G."/>
            <person name="Zhu Y."/>
            <person name="Hemphill L."/>
            <person name="Shang Y."/>
            <person name="Youmans B."/>
            <person name="Ayvaz T."/>
            <person name="Ross M."/>
            <person name="Santibanez J."/>
            <person name="Aqrawi P."/>
            <person name="Gross S."/>
            <person name="Joshi V."/>
            <person name="Fowler G."/>
            <person name="Nazareth L."/>
            <person name="Reid J."/>
            <person name="Worley K."/>
            <person name="Petrosino J."/>
            <person name="Highlander S."/>
            <person name="Gibbs R."/>
        </authorList>
    </citation>
    <scope>NUCLEOTIDE SEQUENCE [LARGE SCALE GENOMIC DNA]</scope>
    <source>
        <strain evidence="4 5">ATCC 49124</strain>
    </source>
</reference>
<evidence type="ECO:0000259" key="3">
    <source>
        <dbReference type="Pfam" id="PF19804"/>
    </source>
</evidence>
<keyword evidence="5" id="KW-1185">Reference proteome</keyword>
<dbReference type="Proteomes" id="UP000003697">
    <property type="component" value="Unassembled WGS sequence"/>
</dbReference>
<evidence type="ECO:0000256" key="2">
    <source>
        <dbReference type="SAM" id="SignalP"/>
    </source>
</evidence>
<feature type="chain" id="PRO_5047041998" description="DUF6287 domain-containing protein" evidence="2">
    <location>
        <begin position="22"/>
        <end position="398"/>
    </location>
</feature>
<name>A0ABN0CEW3_STRVE</name>
<protein>
    <recommendedName>
        <fullName evidence="3">DUF6287 domain-containing protein</fullName>
    </recommendedName>
</protein>
<feature type="compositionally biased region" description="Low complexity" evidence="1">
    <location>
        <begin position="25"/>
        <end position="39"/>
    </location>
</feature>
<proteinExistence type="predicted"/>
<keyword evidence="2" id="KW-0732">Signal</keyword>
<evidence type="ECO:0000313" key="4">
    <source>
        <dbReference type="EMBL" id="EFX95339.1"/>
    </source>
</evidence>
<evidence type="ECO:0000313" key="5">
    <source>
        <dbReference type="Proteomes" id="UP000003697"/>
    </source>
</evidence>
<comment type="caution">
    <text evidence="4">The sequence shown here is derived from an EMBL/GenBank/DDBJ whole genome shotgun (WGS) entry which is preliminary data.</text>
</comment>
<organism evidence="4 5">
    <name type="scientific">Streptococcus vestibularis ATCC 49124</name>
    <dbReference type="NCBI Taxonomy" id="889206"/>
    <lineage>
        <taxon>Bacteria</taxon>
        <taxon>Bacillati</taxon>
        <taxon>Bacillota</taxon>
        <taxon>Bacilli</taxon>
        <taxon>Lactobacillales</taxon>
        <taxon>Streptococcaceae</taxon>
        <taxon>Streptococcus</taxon>
    </lineage>
</organism>
<dbReference type="Pfam" id="PF19804">
    <property type="entry name" value="DUF6287"/>
    <property type="match status" value="1"/>
</dbReference>
<feature type="region of interest" description="Disordered" evidence="1">
    <location>
        <begin position="230"/>
        <end position="266"/>
    </location>
</feature>
<gene>
    <name evidence="4" type="ORF">HMPREF9425_1741</name>
</gene>
<dbReference type="EMBL" id="AEVI01000078">
    <property type="protein sequence ID" value="EFX95339.1"/>
    <property type="molecule type" value="Genomic_DNA"/>
</dbReference>
<dbReference type="RefSeq" id="WP_003098162.1">
    <property type="nucleotide sequence ID" value="NZ_GL831112.1"/>
</dbReference>
<feature type="domain" description="DUF6287" evidence="3">
    <location>
        <begin position="263"/>
        <end position="296"/>
    </location>
</feature>
<evidence type="ECO:0000256" key="1">
    <source>
        <dbReference type="SAM" id="MobiDB-lite"/>
    </source>
</evidence>
<feature type="region of interest" description="Disordered" evidence="1">
    <location>
        <begin position="25"/>
        <end position="57"/>
    </location>
</feature>